<accession>A0A5E6U3S8</accession>
<protein>
    <submittedName>
        <fullName evidence="1">Uncharacterized protein</fullName>
    </submittedName>
</protein>
<sequence length="75" mass="8345">MSKTAEFPIVKTVDTEVSVRDKFAKDYGVSTPIVEVRLDWARNMATVVYDDIQLSARGVGTYSASSIEKTTTIKR</sequence>
<evidence type="ECO:0000313" key="1">
    <source>
        <dbReference type="EMBL" id="VVM94838.1"/>
    </source>
</evidence>
<evidence type="ECO:0000313" key="2">
    <source>
        <dbReference type="Proteomes" id="UP000326241"/>
    </source>
</evidence>
<organism evidence="1 2">
    <name type="scientific">Pseudomonas fluorescens</name>
    <dbReference type="NCBI Taxonomy" id="294"/>
    <lineage>
        <taxon>Bacteria</taxon>
        <taxon>Pseudomonadati</taxon>
        <taxon>Pseudomonadota</taxon>
        <taxon>Gammaproteobacteria</taxon>
        <taxon>Pseudomonadales</taxon>
        <taxon>Pseudomonadaceae</taxon>
        <taxon>Pseudomonas</taxon>
    </lineage>
</organism>
<proteinExistence type="predicted"/>
<gene>
    <name evidence="1" type="ORF">PS624_03015</name>
</gene>
<name>A0A5E6U3S8_PSEFL</name>
<reference evidence="1 2" key="1">
    <citation type="submission" date="2019-09" db="EMBL/GenBank/DDBJ databases">
        <authorList>
            <person name="Chandra G."/>
            <person name="Truman W A."/>
        </authorList>
    </citation>
    <scope>NUCLEOTIDE SEQUENCE [LARGE SCALE GENOMIC DNA]</scope>
    <source>
        <strain evidence="1">PS624</strain>
    </source>
</reference>
<dbReference type="Proteomes" id="UP000326241">
    <property type="component" value="Unassembled WGS sequence"/>
</dbReference>
<dbReference type="AlphaFoldDB" id="A0A5E6U3S8"/>
<dbReference type="EMBL" id="CABVGZ010000030">
    <property type="protein sequence ID" value="VVM94838.1"/>
    <property type="molecule type" value="Genomic_DNA"/>
</dbReference>